<reference evidence="7" key="1">
    <citation type="submission" date="2013-12" db="EMBL/GenBank/DDBJ databases">
        <authorList>
            <person name="Linke B."/>
        </authorList>
    </citation>
    <scope>NUCLEOTIDE SEQUENCE [LARGE SCALE GENOMIC DNA]</scope>
    <source>
        <strain evidence="7">CRIB-18</strain>
    </source>
</reference>
<dbReference type="GO" id="GO:0047480">
    <property type="term" value="F:UDP-N-acetylmuramoyl-tripeptide-D-alanyl-D-alanine ligase activity"/>
    <property type="evidence" value="ECO:0007669"/>
    <property type="project" value="UniProtKB-EC"/>
</dbReference>
<dbReference type="Gene3D" id="3.40.1190.10">
    <property type="entry name" value="Mur-like, catalytic domain"/>
    <property type="match status" value="1"/>
</dbReference>
<dbReference type="InterPro" id="IPR036565">
    <property type="entry name" value="Mur-like_cat_sf"/>
</dbReference>
<feature type="domain" description="Mur ligase C-terminal" evidence="5">
    <location>
        <begin position="396"/>
        <end position="515"/>
    </location>
</feature>
<accession>A0A090D112</accession>
<feature type="domain" description="Mur ligase central" evidence="6">
    <location>
        <begin position="181"/>
        <end position="372"/>
    </location>
</feature>
<dbReference type="STRING" id="1437425.CSEC_2255"/>
<dbReference type="Pfam" id="PF02875">
    <property type="entry name" value="Mur_ligase_C"/>
    <property type="match status" value="1"/>
</dbReference>
<dbReference type="InterPro" id="IPR013221">
    <property type="entry name" value="Mur_ligase_cen"/>
</dbReference>
<keyword evidence="4" id="KW-0472">Membrane</keyword>
<dbReference type="Proteomes" id="UP000031552">
    <property type="component" value="Unassembled WGS sequence"/>
</dbReference>
<keyword evidence="1 7" id="KW-0436">Ligase</keyword>
<dbReference type="SUPFAM" id="SSF53244">
    <property type="entry name" value="MurD-like peptide ligases, peptide-binding domain"/>
    <property type="match status" value="1"/>
</dbReference>
<dbReference type="RefSeq" id="WP_041018615.1">
    <property type="nucleotide sequence ID" value="NZ_CCEJ010000012.1"/>
</dbReference>
<evidence type="ECO:0000256" key="1">
    <source>
        <dbReference type="ARBA" id="ARBA00022598"/>
    </source>
</evidence>
<dbReference type="InterPro" id="IPR051046">
    <property type="entry name" value="MurCDEF_CellWall_CoF430Synth"/>
</dbReference>
<dbReference type="EC" id="6.3.2.10" evidence="7"/>
<dbReference type="Pfam" id="PF08245">
    <property type="entry name" value="Mur_ligase_M"/>
    <property type="match status" value="1"/>
</dbReference>
<evidence type="ECO:0000259" key="6">
    <source>
        <dbReference type="Pfam" id="PF08245"/>
    </source>
</evidence>
<dbReference type="GO" id="GO:0005524">
    <property type="term" value="F:ATP binding"/>
    <property type="evidence" value="ECO:0007669"/>
    <property type="project" value="UniProtKB-KW"/>
</dbReference>
<evidence type="ECO:0000259" key="5">
    <source>
        <dbReference type="Pfam" id="PF02875"/>
    </source>
</evidence>
<dbReference type="EMBL" id="CCEJ010000012">
    <property type="protein sequence ID" value="CDR35061.1"/>
    <property type="molecule type" value="Genomic_DNA"/>
</dbReference>
<proteinExistence type="predicted"/>
<keyword evidence="4" id="KW-0812">Transmembrane</keyword>
<comment type="caution">
    <text evidence="7">The sequence shown here is derived from an EMBL/GenBank/DDBJ whole genome shotgun (WGS) entry which is preliminary data.</text>
</comment>
<evidence type="ECO:0000256" key="2">
    <source>
        <dbReference type="ARBA" id="ARBA00022741"/>
    </source>
</evidence>
<evidence type="ECO:0000256" key="3">
    <source>
        <dbReference type="ARBA" id="ARBA00022840"/>
    </source>
</evidence>
<dbReference type="InterPro" id="IPR004101">
    <property type="entry name" value="Mur_ligase_C"/>
</dbReference>
<dbReference type="Gene3D" id="3.90.190.20">
    <property type="entry name" value="Mur ligase, C-terminal domain"/>
    <property type="match status" value="1"/>
</dbReference>
<reference evidence="7" key="2">
    <citation type="submission" date="2014-09" db="EMBL/GenBank/DDBJ databases">
        <title>Criblamydia sequanensis harbors a mega-plasmid encoding arsenite resistance.</title>
        <authorList>
            <person name="Bertelli C."/>
            <person name="Goesmann A."/>
            <person name="Greub G."/>
        </authorList>
    </citation>
    <scope>NUCLEOTIDE SEQUENCE [LARGE SCALE GENOMIC DNA]</scope>
    <source>
        <strain evidence="7">CRIB-18</strain>
    </source>
</reference>
<dbReference type="AlphaFoldDB" id="A0A090D112"/>
<keyword evidence="4" id="KW-1133">Transmembrane helix</keyword>
<evidence type="ECO:0000256" key="4">
    <source>
        <dbReference type="SAM" id="Phobius"/>
    </source>
</evidence>
<keyword evidence="3" id="KW-0067">ATP-binding</keyword>
<feature type="transmembrane region" description="Helical" evidence="4">
    <location>
        <begin position="131"/>
        <end position="152"/>
    </location>
</feature>
<evidence type="ECO:0000313" key="8">
    <source>
        <dbReference type="Proteomes" id="UP000031552"/>
    </source>
</evidence>
<dbReference type="SUPFAM" id="SSF53623">
    <property type="entry name" value="MurD-like peptide ligases, catalytic domain"/>
    <property type="match status" value="1"/>
</dbReference>
<gene>
    <name evidence="7" type="primary">murF</name>
    <name evidence="7" type="ORF">CSEC_2255</name>
</gene>
<organism evidence="7 8">
    <name type="scientific">Candidatus Criblamydia sequanensis CRIB-18</name>
    <dbReference type="NCBI Taxonomy" id="1437425"/>
    <lineage>
        <taxon>Bacteria</taxon>
        <taxon>Pseudomonadati</taxon>
        <taxon>Chlamydiota</taxon>
        <taxon>Chlamydiia</taxon>
        <taxon>Parachlamydiales</taxon>
        <taxon>Candidatus Criblamydiaceae</taxon>
        <taxon>Candidatus Criblamydia</taxon>
    </lineage>
</organism>
<keyword evidence="8" id="KW-1185">Reference proteome</keyword>
<sequence length="529" mass="59888">MLLVSQILFSCSFLLFLSRRILNYLRFFQQEDYRPKRFLKWFLWAKAFDTKGTLILALAFLGRFFFEPTFLYFLLSFGFLYSFFKEEDPRVFGKIPLKMTNRAKRLFLVSLSLSFILSLSAYALGDFFKELVFFAFFLQMQPLILLLSWLLLHPDEKRRQNKFLRQASLKLEKVDPFVIGITGSYGKTSTKHALAHLLNTCVGPTFFPKGSVNTPMGITVEVNEKLKPYHQFAVIEMAAYGIGSIRNLSCFTKPKAAILTNIGLAHLERFKLTQTIQKAKAELAEALPKGGLLVCNGDSPLIREIAKNHRDKNIIFYGYSDHLGPIDLLIEFKENTLKGTSFTFTWKGKCYSGTTPLFGKANLSNIAASFAMSSELGGNPDFLMAAIGCMEPVNNRLEIKQDKGVTYIKDAYNSNPLGFKDALEVMEALPGQRKFLMTPGMIELGPLQAHENEEAGKRASRFLDTALIVGKVNREALNRGLSSQMTPSQVLFFDFREEALAFLKKEAREGDVILLENDLTDIYESKSSF</sequence>
<feature type="transmembrane region" description="Helical" evidence="4">
    <location>
        <begin position="105"/>
        <end position="125"/>
    </location>
</feature>
<name>A0A090D112_9BACT</name>
<dbReference type="PANTHER" id="PTHR43024:SF1">
    <property type="entry name" value="UDP-N-ACETYLMURAMOYL-TRIPEPTIDE--D-ALANYL-D-ALANINE LIGASE"/>
    <property type="match status" value="1"/>
</dbReference>
<evidence type="ECO:0000313" key="7">
    <source>
        <dbReference type="EMBL" id="CDR35061.1"/>
    </source>
</evidence>
<dbReference type="PANTHER" id="PTHR43024">
    <property type="entry name" value="UDP-N-ACETYLMURAMOYL-TRIPEPTIDE--D-ALANYL-D-ALANINE LIGASE"/>
    <property type="match status" value="1"/>
</dbReference>
<dbReference type="InterPro" id="IPR036615">
    <property type="entry name" value="Mur_ligase_C_dom_sf"/>
</dbReference>
<protein>
    <submittedName>
        <fullName evidence="7">UDP-N-acetylmuramoyl-tripeptide--D-alanyl-D-alanine ligase</fullName>
        <ecNumber evidence="7">6.3.2.10</ecNumber>
    </submittedName>
</protein>
<keyword evidence="2" id="KW-0547">Nucleotide-binding</keyword>
<dbReference type="eggNOG" id="COG0770">
    <property type="taxonomic scope" value="Bacteria"/>
</dbReference>
<feature type="transmembrane region" description="Helical" evidence="4">
    <location>
        <begin position="68"/>
        <end position="84"/>
    </location>
</feature>